<name>A0A0F3NM47_9RICK</name>
<accession>A0A0F3NM47</accession>
<keyword evidence="1" id="KW-0812">Transmembrane</keyword>
<sequence length="118" mass="13204">MERKNLKQNIIPLICYTVTCSTLIGSAFTSLLIGMCYFKNHIVPKDVMCAAIILGITYFLAGFLPIILMGKNKNEEAMKAKDCSLMREDKNEKAFETRDLVTGNLVESSLLSKGRKVH</sequence>
<keyword evidence="1" id="KW-0472">Membrane</keyword>
<protein>
    <submittedName>
        <fullName evidence="2">Uncharacterized protein</fullName>
    </submittedName>
</protein>
<evidence type="ECO:0000313" key="3">
    <source>
        <dbReference type="Proteomes" id="UP000033562"/>
    </source>
</evidence>
<dbReference type="EMBL" id="LANX01000001">
    <property type="protein sequence ID" value="KJV68777.1"/>
    <property type="molecule type" value="Genomic_DNA"/>
</dbReference>
<proteinExistence type="predicted"/>
<organism evidence="2 3">
    <name type="scientific">Candidatus Neoehrlichia procyonis str. RAC413</name>
    <dbReference type="NCBI Taxonomy" id="1359163"/>
    <lineage>
        <taxon>Bacteria</taxon>
        <taxon>Pseudomonadati</taxon>
        <taxon>Pseudomonadota</taxon>
        <taxon>Alphaproteobacteria</taxon>
        <taxon>Rickettsiales</taxon>
        <taxon>Anaplasmataceae</taxon>
        <taxon>Candidatus Neoehrlichia</taxon>
    </lineage>
</organism>
<evidence type="ECO:0000313" key="2">
    <source>
        <dbReference type="EMBL" id="KJV68777.1"/>
    </source>
</evidence>
<keyword evidence="3" id="KW-1185">Reference proteome</keyword>
<gene>
    <name evidence="2" type="ORF">NLO413_0141</name>
</gene>
<feature type="transmembrane region" description="Helical" evidence="1">
    <location>
        <begin position="12"/>
        <end position="35"/>
    </location>
</feature>
<dbReference type="AlphaFoldDB" id="A0A0F3NM47"/>
<comment type="caution">
    <text evidence="2">The sequence shown here is derived from an EMBL/GenBank/DDBJ whole genome shotgun (WGS) entry which is preliminary data.</text>
</comment>
<dbReference type="RefSeq" id="WP_045808626.1">
    <property type="nucleotide sequence ID" value="NZ_LANX01000001.1"/>
</dbReference>
<dbReference type="OrthoDB" id="3190463at2"/>
<feature type="transmembrane region" description="Helical" evidence="1">
    <location>
        <begin position="47"/>
        <end position="69"/>
    </location>
</feature>
<keyword evidence="1" id="KW-1133">Transmembrane helix</keyword>
<dbReference type="Proteomes" id="UP000033562">
    <property type="component" value="Unassembled WGS sequence"/>
</dbReference>
<evidence type="ECO:0000256" key="1">
    <source>
        <dbReference type="SAM" id="Phobius"/>
    </source>
</evidence>
<reference evidence="2 3" key="1">
    <citation type="submission" date="2015-02" db="EMBL/GenBank/DDBJ databases">
        <title>Genome Sequencing of Rickettsiales.</title>
        <authorList>
            <person name="Daugherty S.C."/>
            <person name="Su Q."/>
            <person name="Abolude K."/>
            <person name="Beier-Sexton M."/>
            <person name="Carlyon J.A."/>
            <person name="Carter R."/>
            <person name="Day N.P."/>
            <person name="Dumler S.J."/>
            <person name="Dyachenko V."/>
            <person name="Godinez A."/>
            <person name="Kurtti T.J."/>
            <person name="Lichay M."/>
            <person name="Mullins K.E."/>
            <person name="Ott S."/>
            <person name="Pappas-Brown V."/>
            <person name="Paris D.H."/>
            <person name="Patel P."/>
            <person name="Richards A.L."/>
            <person name="Sadzewicz L."/>
            <person name="Sears K."/>
            <person name="Seidman D."/>
            <person name="Sengamalay N."/>
            <person name="Stenos J."/>
            <person name="Tallon L.J."/>
            <person name="Vincent G."/>
            <person name="Fraser C.M."/>
            <person name="Munderloh U."/>
            <person name="Dunning-Hotopp J.C."/>
        </authorList>
    </citation>
    <scope>NUCLEOTIDE SEQUENCE [LARGE SCALE GENOMIC DNA]</scope>
    <source>
        <strain evidence="2 3">RAC413</strain>
    </source>
</reference>